<evidence type="ECO:0000256" key="1">
    <source>
        <dbReference type="SAM" id="MobiDB-lite"/>
    </source>
</evidence>
<accession>A0A5A7QLJ9</accession>
<keyword evidence="3" id="KW-1185">Reference proteome</keyword>
<dbReference type="GO" id="GO:0009535">
    <property type="term" value="C:chloroplast thylakoid membrane"/>
    <property type="evidence" value="ECO:0007669"/>
    <property type="project" value="InterPro"/>
</dbReference>
<dbReference type="InterPro" id="IPR040340">
    <property type="entry name" value="CEST/Y3IP1"/>
</dbReference>
<organism evidence="2 3">
    <name type="scientific">Striga asiatica</name>
    <name type="common">Asiatic witchweed</name>
    <name type="synonym">Buchnera asiatica</name>
    <dbReference type="NCBI Taxonomy" id="4170"/>
    <lineage>
        <taxon>Eukaryota</taxon>
        <taxon>Viridiplantae</taxon>
        <taxon>Streptophyta</taxon>
        <taxon>Embryophyta</taxon>
        <taxon>Tracheophyta</taxon>
        <taxon>Spermatophyta</taxon>
        <taxon>Magnoliopsida</taxon>
        <taxon>eudicotyledons</taxon>
        <taxon>Gunneridae</taxon>
        <taxon>Pentapetalae</taxon>
        <taxon>asterids</taxon>
        <taxon>lamiids</taxon>
        <taxon>Lamiales</taxon>
        <taxon>Orobanchaceae</taxon>
        <taxon>Buchnereae</taxon>
        <taxon>Striga</taxon>
    </lineage>
</organism>
<dbReference type="GO" id="GO:0080183">
    <property type="term" value="P:response to photooxidative stress"/>
    <property type="evidence" value="ECO:0007669"/>
    <property type="project" value="InterPro"/>
</dbReference>
<name>A0A5A7QLJ9_STRAF</name>
<dbReference type="AlphaFoldDB" id="A0A5A7QLJ9"/>
<protein>
    <submittedName>
        <fullName evidence="2">Hypothetical protin</fullName>
    </submittedName>
</protein>
<proteinExistence type="predicted"/>
<evidence type="ECO:0000313" key="2">
    <source>
        <dbReference type="EMBL" id="GER46195.1"/>
    </source>
</evidence>
<dbReference type="GO" id="GO:0048564">
    <property type="term" value="P:photosystem I assembly"/>
    <property type="evidence" value="ECO:0007669"/>
    <property type="project" value="InterPro"/>
</dbReference>
<reference evidence="3" key="1">
    <citation type="journal article" date="2019" name="Curr. Biol.">
        <title>Genome Sequence of Striga asiatica Provides Insight into the Evolution of Plant Parasitism.</title>
        <authorList>
            <person name="Yoshida S."/>
            <person name="Kim S."/>
            <person name="Wafula E.K."/>
            <person name="Tanskanen J."/>
            <person name="Kim Y.M."/>
            <person name="Honaas L."/>
            <person name="Yang Z."/>
            <person name="Spallek T."/>
            <person name="Conn C.E."/>
            <person name="Ichihashi Y."/>
            <person name="Cheong K."/>
            <person name="Cui S."/>
            <person name="Der J.P."/>
            <person name="Gundlach H."/>
            <person name="Jiao Y."/>
            <person name="Hori C."/>
            <person name="Ishida J.K."/>
            <person name="Kasahara H."/>
            <person name="Kiba T."/>
            <person name="Kim M.S."/>
            <person name="Koo N."/>
            <person name="Laohavisit A."/>
            <person name="Lee Y.H."/>
            <person name="Lumba S."/>
            <person name="McCourt P."/>
            <person name="Mortimer J.C."/>
            <person name="Mutuku J.M."/>
            <person name="Nomura T."/>
            <person name="Sasaki-Sekimoto Y."/>
            <person name="Seto Y."/>
            <person name="Wang Y."/>
            <person name="Wakatake T."/>
            <person name="Sakakibara H."/>
            <person name="Demura T."/>
            <person name="Yamaguchi S."/>
            <person name="Yoneyama K."/>
            <person name="Manabe R.I."/>
            <person name="Nelson D.C."/>
            <person name="Schulman A.H."/>
            <person name="Timko M.P."/>
            <person name="dePamphilis C.W."/>
            <person name="Choi D."/>
            <person name="Shirasu K."/>
        </authorList>
    </citation>
    <scope>NUCLEOTIDE SEQUENCE [LARGE SCALE GENOMIC DNA]</scope>
    <source>
        <strain evidence="3">cv. UVA1</strain>
    </source>
</reference>
<dbReference type="PANTHER" id="PTHR33672:SF3">
    <property type="entry name" value="YCF3-INTERACTING PROTEIN 1, CHLOROPLASTIC"/>
    <property type="match status" value="1"/>
</dbReference>
<dbReference type="EMBL" id="BKCP01007438">
    <property type="protein sequence ID" value="GER46195.1"/>
    <property type="molecule type" value="Genomic_DNA"/>
</dbReference>
<sequence>MTRDFGRIQEYLVSLSTWRTTTLLTLFQVFRQGNQGRSKEIRSPKLDLFDRSPPNWHCLWKDVVTTTLGWQSTYGFDPPQGWKDGGKMSRTIEGSDVTLLAVGIPKGDKDRQSGEARVNPSIAQAELEKMIADAMATNPAYSCLIRSNAPVTRNQSVPLFLECRFTSNERSNSRVLDAELSYWFWEPGLSYHLRTFENMDFRRFNLMFITQFSSAIYRYHMDYGHTMNNCKKLNDEIERLIRAGHLKEFAYKDRDIKKKKDDKRKLNLEEESWKSSKEKKEIGQEDISEGAHAFPSRIETAMGVSGLLQPHPAYKGPHLRLAPSFTSTPTQEEAEADNDQDPQDLEYVAQIKRVLELLRKNRDMFFNEVKLTIMIEDPRDVERRCMLGIDDEDAPTRDDLADALVEATKKKQPGKSLYAKVTDTGVDPQEAAKRLNIDWDSAAEIGEAETVDDVEVPSAVVNPYSGYKLIITLQLQGYGALYLVTAFPALTEMHCGMVSRQSRL</sequence>
<dbReference type="OrthoDB" id="2018626at2759"/>
<evidence type="ECO:0000313" key="3">
    <source>
        <dbReference type="Proteomes" id="UP000325081"/>
    </source>
</evidence>
<comment type="caution">
    <text evidence="2">The sequence shown here is derived from an EMBL/GenBank/DDBJ whole genome shotgun (WGS) entry which is preliminary data.</text>
</comment>
<feature type="compositionally biased region" description="Acidic residues" evidence="1">
    <location>
        <begin position="332"/>
        <end position="341"/>
    </location>
</feature>
<gene>
    <name evidence="2" type="ORF">STAS_23218</name>
</gene>
<dbReference type="Proteomes" id="UP000325081">
    <property type="component" value="Unassembled WGS sequence"/>
</dbReference>
<dbReference type="PANTHER" id="PTHR33672">
    <property type="entry name" value="YCF3-INTERACTING PROTEIN 1, CHLOROPLASTIC"/>
    <property type="match status" value="1"/>
</dbReference>
<feature type="region of interest" description="Disordered" evidence="1">
    <location>
        <begin position="321"/>
        <end position="341"/>
    </location>
</feature>